<dbReference type="GO" id="GO:0007606">
    <property type="term" value="P:sensory perception of chemical stimulus"/>
    <property type="evidence" value="ECO:0007669"/>
    <property type="project" value="UniProtKB-UniRule"/>
</dbReference>
<comment type="similarity">
    <text evidence="2 6">Belongs to the nematode receptor-like protein srg family.</text>
</comment>
<keyword evidence="4 6" id="KW-1133">Transmembrane helix</keyword>
<evidence type="ECO:0000256" key="3">
    <source>
        <dbReference type="ARBA" id="ARBA00022692"/>
    </source>
</evidence>
<dbReference type="UCSC" id="T19C4.4">
    <property type="organism name" value="c. elegans"/>
</dbReference>
<dbReference type="STRING" id="6239.T19C4.4.1"/>
<dbReference type="InterPro" id="IPR000609">
    <property type="entry name" value="7TM_GPCR_serpentine_rcpt_Srg"/>
</dbReference>
<comment type="subcellular location">
    <subcellularLocation>
        <location evidence="1">Membrane</location>
        <topology evidence="1">Multi-pass membrane protein</topology>
    </subcellularLocation>
</comment>
<feature type="transmembrane region" description="Helical" evidence="6">
    <location>
        <begin position="217"/>
        <end position="240"/>
    </location>
</feature>
<keyword evidence="8" id="KW-1185">Reference proteome</keyword>
<feature type="transmembrane region" description="Helical" evidence="6">
    <location>
        <begin position="42"/>
        <end position="61"/>
    </location>
</feature>
<dbReference type="OrthoDB" id="5797622at2759"/>
<evidence type="ECO:0000313" key="8">
    <source>
        <dbReference type="Proteomes" id="UP000001940"/>
    </source>
</evidence>
<dbReference type="SMR" id="Q22572"/>
<dbReference type="Proteomes" id="UP000001940">
    <property type="component" value="Chromosome V"/>
</dbReference>
<dbReference type="eggNOG" id="ENOG502THDS">
    <property type="taxonomic scope" value="Eukaryota"/>
</dbReference>
<dbReference type="PRINTS" id="PR00698">
    <property type="entry name" value="TMPROTEINSRG"/>
</dbReference>
<proteinExistence type="inferred from homology"/>
<dbReference type="RefSeq" id="NP_505838.2">
    <property type="nucleotide sequence ID" value="NM_073437.2"/>
</dbReference>
<dbReference type="CTD" id="188593"/>
<evidence type="ECO:0000256" key="2">
    <source>
        <dbReference type="ARBA" id="ARBA00005692"/>
    </source>
</evidence>
<feature type="transmembrane region" description="Helical" evidence="6">
    <location>
        <begin position="179"/>
        <end position="205"/>
    </location>
</feature>
<feature type="transmembrane region" description="Helical" evidence="6">
    <location>
        <begin position="246"/>
        <end position="270"/>
    </location>
</feature>
<feature type="transmembrane region" description="Helical" evidence="6">
    <location>
        <begin position="130"/>
        <end position="150"/>
    </location>
</feature>
<evidence type="ECO:0000256" key="1">
    <source>
        <dbReference type="ARBA" id="ARBA00004141"/>
    </source>
</evidence>
<feature type="transmembrane region" description="Helical" evidence="6">
    <location>
        <begin position="100"/>
        <end position="123"/>
    </location>
</feature>
<protein>
    <recommendedName>
        <fullName evidence="6">Serpentine receptor class gamma</fullName>
    </recommendedName>
</protein>
<dbReference type="GO" id="GO:0004888">
    <property type="term" value="F:transmembrane signaling receptor activity"/>
    <property type="evidence" value="ECO:0007669"/>
    <property type="project" value="InterPro"/>
</dbReference>
<dbReference type="PIR" id="T24997">
    <property type="entry name" value="T24997"/>
</dbReference>
<dbReference type="Pfam" id="PF02118">
    <property type="entry name" value="Srg"/>
    <property type="match status" value="1"/>
</dbReference>
<feature type="transmembrane region" description="Helical" evidence="6">
    <location>
        <begin position="6"/>
        <end position="30"/>
    </location>
</feature>
<dbReference type="PhylomeDB" id="Q22572"/>
<dbReference type="GO" id="GO:0016020">
    <property type="term" value="C:membrane"/>
    <property type="evidence" value="ECO:0007669"/>
    <property type="project" value="UniProtKB-SubCell"/>
</dbReference>
<organism evidence="7 8">
    <name type="scientific">Caenorhabditis elegans</name>
    <dbReference type="NCBI Taxonomy" id="6239"/>
    <lineage>
        <taxon>Eukaryota</taxon>
        <taxon>Metazoa</taxon>
        <taxon>Ecdysozoa</taxon>
        <taxon>Nematoda</taxon>
        <taxon>Chromadorea</taxon>
        <taxon>Rhabditida</taxon>
        <taxon>Rhabditina</taxon>
        <taxon>Rhabditomorpha</taxon>
        <taxon>Rhabditoidea</taxon>
        <taxon>Rhabditidae</taxon>
        <taxon>Peloderinae</taxon>
        <taxon>Caenorhabditis</taxon>
    </lineage>
</organism>
<dbReference type="InParanoid" id="Q22572"/>
<accession>Q22572</accession>
<dbReference type="WormBase" id="T19C4.4">
    <property type="protein sequence ID" value="CE33184"/>
    <property type="gene ID" value="WBGene00005197"/>
    <property type="gene designation" value="srg-40"/>
</dbReference>
<evidence type="ECO:0000256" key="4">
    <source>
        <dbReference type="ARBA" id="ARBA00022989"/>
    </source>
</evidence>
<name>Q22572_CAEEL</name>
<dbReference type="AlphaFoldDB" id="Q22572"/>
<keyword evidence="5 6" id="KW-0472">Membrane</keyword>
<dbReference type="GeneID" id="188593"/>
<dbReference type="FunCoup" id="Q22572">
    <property type="interactions" value="6"/>
</dbReference>
<evidence type="ECO:0000256" key="5">
    <source>
        <dbReference type="ARBA" id="ARBA00023136"/>
    </source>
</evidence>
<dbReference type="PANTHER" id="PTHR31552:SF24">
    <property type="entry name" value="SERPENTINE RECEPTOR CLASS GAMMA"/>
    <property type="match status" value="1"/>
</dbReference>
<gene>
    <name evidence="7 9" type="primary">srg-40</name>
    <name evidence="7" type="ORF">CELE_T19C4.4</name>
    <name evidence="9" type="ORF">T19C4.4</name>
</gene>
<dbReference type="AGR" id="WB:WBGene00005197"/>
<evidence type="ECO:0000313" key="7">
    <source>
        <dbReference type="EMBL" id="CAA99919.2"/>
    </source>
</evidence>
<dbReference type="PANTHER" id="PTHR31552">
    <property type="entry name" value="SERPENTINE RECEPTOR CLASS GAMMA"/>
    <property type="match status" value="1"/>
</dbReference>
<dbReference type="OMA" id="CHECILA"/>
<evidence type="ECO:0000256" key="6">
    <source>
        <dbReference type="RuleBase" id="RU280813"/>
    </source>
</evidence>
<dbReference type="HOGENOM" id="CLU_069704_1_1_1"/>
<sequence>MILWPWIIFIVYLSYGIPSLILYIMTFYIIVRHWKEFDSSFFQLYMLDGFMNLLTFFINYIKARFPTLTCHECILAPIYRNIDNFYILEFIMTMNFHMAYVQYAITALIALNRFSIICNYLFFEPIWKKLSWILIVLAYILPFMSSRVVWDYPMRVEYVDETDSYAFTTAMPIDKVFDYLIPFMITTTCVSVFVNVTSIAIVNQMNVQVRQEVEYNFIRIAFITCLVQACGTALSVIRYYNMNTSMAVTLANFIPFISDGLSLVQPWLLVTFSNVMRKKITETVRRNQKTPLVTSVVPIRSAAR</sequence>
<reference evidence="7 8" key="1">
    <citation type="journal article" date="1998" name="Science">
        <title>Genome sequence of the nematode C. elegans: a platform for investigating biology.</title>
        <authorList>
            <consortium name="The C. elegans sequencing consortium"/>
            <person name="Sulson J.E."/>
            <person name="Waterston R."/>
        </authorList>
    </citation>
    <scope>NUCLEOTIDE SEQUENCE [LARGE SCALE GENOMIC DNA]</scope>
    <source>
        <strain evidence="7 8">Bristol N2</strain>
    </source>
</reference>
<dbReference type="EMBL" id="BX284605">
    <property type="protein sequence ID" value="CAA99919.2"/>
    <property type="molecule type" value="Genomic_DNA"/>
</dbReference>
<dbReference type="KEGG" id="cel:CELE_T19C4.4"/>
<keyword evidence="3 6" id="KW-0812">Transmembrane</keyword>
<evidence type="ECO:0000313" key="9">
    <source>
        <dbReference type="WormBase" id="T19C4.4"/>
    </source>
</evidence>
<keyword evidence="7" id="KW-0675">Receptor</keyword>
<dbReference type="PaxDb" id="6239-T19C4.4"/>